<dbReference type="SMART" id="SM00028">
    <property type="entry name" value="TPR"/>
    <property type="match status" value="6"/>
</dbReference>
<evidence type="ECO:0000256" key="3">
    <source>
        <dbReference type="ARBA" id="ARBA00023125"/>
    </source>
</evidence>
<dbReference type="SMART" id="SM00382">
    <property type="entry name" value="AAA"/>
    <property type="match status" value="1"/>
</dbReference>
<dbReference type="SMART" id="SM00862">
    <property type="entry name" value="Trans_reg_C"/>
    <property type="match status" value="1"/>
</dbReference>
<dbReference type="eggNOG" id="COG3629">
    <property type="taxonomic scope" value="Bacteria"/>
</dbReference>
<dbReference type="AlphaFoldDB" id="I0UX82"/>
<dbReference type="InterPro" id="IPR011990">
    <property type="entry name" value="TPR-like_helical_dom_sf"/>
</dbReference>
<dbReference type="PANTHER" id="PTHR35807:SF1">
    <property type="entry name" value="TRANSCRIPTIONAL REGULATOR REDD"/>
    <property type="match status" value="1"/>
</dbReference>
<keyword evidence="3 5" id="KW-0238">DNA-binding</keyword>
<dbReference type="CDD" id="cd15831">
    <property type="entry name" value="BTAD"/>
    <property type="match status" value="1"/>
</dbReference>
<feature type="DNA-binding region" description="OmpR/PhoB-type" evidence="5">
    <location>
        <begin position="1"/>
        <end position="92"/>
    </location>
</feature>
<evidence type="ECO:0000259" key="6">
    <source>
        <dbReference type="PROSITE" id="PS51755"/>
    </source>
</evidence>
<dbReference type="Pfam" id="PF03704">
    <property type="entry name" value="BTAD"/>
    <property type="match status" value="1"/>
</dbReference>
<dbReference type="Gene3D" id="1.10.10.10">
    <property type="entry name" value="Winged helix-like DNA-binding domain superfamily/Winged helix DNA-binding domain"/>
    <property type="match status" value="1"/>
</dbReference>
<dbReference type="InterPro" id="IPR041664">
    <property type="entry name" value="AAA_16"/>
</dbReference>
<name>I0UX82_9PSEU</name>
<dbReference type="InterPro" id="IPR036388">
    <property type="entry name" value="WH-like_DNA-bd_sf"/>
</dbReference>
<dbReference type="InterPro" id="IPR005158">
    <property type="entry name" value="BTAD"/>
</dbReference>
<dbReference type="GO" id="GO:0003677">
    <property type="term" value="F:DNA binding"/>
    <property type="evidence" value="ECO:0007669"/>
    <property type="project" value="UniProtKB-UniRule"/>
</dbReference>
<dbReference type="SMART" id="SM01043">
    <property type="entry name" value="BTAD"/>
    <property type="match status" value="1"/>
</dbReference>
<keyword evidence="2" id="KW-0805">Transcription regulation</keyword>
<dbReference type="SUPFAM" id="SSF48452">
    <property type="entry name" value="TPR-like"/>
    <property type="match status" value="3"/>
</dbReference>
<evidence type="ECO:0000256" key="1">
    <source>
        <dbReference type="ARBA" id="ARBA00005820"/>
    </source>
</evidence>
<dbReference type="InterPro" id="IPR001867">
    <property type="entry name" value="OmpR/PhoB-type_DNA-bd"/>
</dbReference>
<dbReference type="PANTHER" id="PTHR35807">
    <property type="entry name" value="TRANSCRIPTIONAL REGULATOR REDD-RELATED"/>
    <property type="match status" value="1"/>
</dbReference>
<dbReference type="HOGENOM" id="CLU_004665_2_0_11"/>
<dbReference type="PROSITE" id="PS51755">
    <property type="entry name" value="OMPR_PHOB"/>
    <property type="match status" value="1"/>
</dbReference>
<accession>I0UX82</accession>
<dbReference type="RefSeq" id="WP_006236584.1">
    <property type="nucleotide sequence ID" value="NZ_JH636049.1"/>
</dbReference>
<evidence type="ECO:0000256" key="4">
    <source>
        <dbReference type="ARBA" id="ARBA00023163"/>
    </source>
</evidence>
<evidence type="ECO:0000256" key="2">
    <source>
        <dbReference type="ARBA" id="ARBA00023015"/>
    </source>
</evidence>
<dbReference type="SUPFAM" id="SSF52540">
    <property type="entry name" value="P-loop containing nucleoside triphosphate hydrolases"/>
    <property type="match status" value="1"/>
</dbReference>
<dbReference type="Pfam" id="PF13424">
    <property type="entry name" value="TPR_12"/>
    <property type="match status" value="1"/>
</dbReference>
<dbReference type="Pfam" id="PF13181">
    <property type="entry name" value="TPR_8"/>
    <property type="match status" value="1"/>
</dbReference>
<evidence type="ECO:0000313" key="8">
    <source>
        <dbReference type="Proteomes" id="UP000004691"/>
    </source>
</evidence>
<dbReference type="OrthoDB" id="581105at2"/>
<dbReference type="GO" id="GO:0006355">
    <property type="term" value="P:regulation of DNA-templated transcription"/>
    <property type="evidence" value="ECO:0007669"/>
    <property type="project" value="InterPro"/>
</dbReference>
<dbReference type="InterPro" id="IPR051677">
    <property type="entry name" value="AfsR-DnrI-RedD_regulator"/>
</dbReference>
<dbReference type="EMBL" id="JH636049">
    <property type="protein sequence ID" value="EID52485.1"/>
    <property type="molecule type" value="Genomic_DNA"/>
</dbReference>
<dbReference type="Gene3D" id="1.25.40.10">
    <property type="entry name" value="Tetratricopeptide repeat domain"/>
    <property type="match status" value="3"/>
</dbReference>
<dbReference type="PRINTS" id="PR00364">
    <property type="entry name" value="DISEASERSIST"/>
</dbReference>
<organism evidence="7 8">
    <name type="scientific">Saccharomonospora xinjiangensis XJ-54</name>
    <dbReference type="NCBI Taxonomy" id="882086"/>
    <lineage>
        <taxon>Bacteria</taxon>
        <taxon>Bacillati</taxon>
        <taxon>Actinomycetota</taxon>
        <taxon>Actinomycetes</taxon>
        <taxon>Pseudonocardiales</taxon>
        <taxon>Pseudonocardiaceae</taxon>
        <taxon>Saccharomonospora</taxon>
    </lineage>
</organism>
<dbReference type="InterPro" id="IPR027417">
    <property type="entry name" value="P-loop_NTPase"/>
</dbReference>
<dbReference type="InterPro" id="IPR016032">
    <property type="entry name" value="Sig_transdc_resp-reg_C-effctor"/>
</dbReference>
<dbReference type="InterPro" id="IPR042197">
    <property type="entry name" value="Apaf_helical"/>
</dbReference>
<dbReference type="SUPFAM" id="SSF46894">
    <property type="entry name" value="C-terminal effector domain of the bipartite response regulators"/>
    <property type="match status" value="1"/>
</dbReference>
<protein>
    <submittedName>
        <fullName evidence="7">DNA-binding transcriptional activator of the SARP family</fullName>
    </submittedName>
</protein>
<proteinExistence type="inferred from homology"/>
<dbReference type="InterPro" id="IPR003593">
    <property type="entry name" value="AAA+_ATPase"/>
</dbReference>
<sequence>MAEIRFRLLGPLSVQIDGREVALGGRKPRLVLAALLLEAGSPVATDTLIDVVWPSSPPRSAVANLRTYVHSLRRLLTEDRIERVPSGYRIAVSRGELDTAVFAGHVAAAREAMADDRPADVLAELARAVPHWQGPPLADLPHHHTWKPELARLGEVYLAAHELRVRARLTLGEYGEVVPELRELLARHPLREELWSHLVVALDRCGRRAEAVDAYNEAVRVLRDELDAAPGPHLRALRSRLGTPSSAPRRRESSRVVCQLPLDLPDFTGRERHIADVLALVRRRRSEGNPTVVVLSGPPGVGKSSLAVHIAHRLRREVAEGHLYVGLAATTSTPRRPLDVLAELLRSLGLSDAMLPPAEAERAAALRSALTGHSLCVVLDDAASAAQVRPLLPGAGTSVILVTARTRLPDLVEAHHVELDVLDHDPALRLFRGIVGEDRVAAEPEQAARIVAACGRLPLALRVAGARLAQRRQLPLAHFADRIADERRRLDELRAGDLAVRAGFELSYARLPTGAATAFRVLGMLGAVGFPGWTVAAALDGAHTSRTAAEDGEDGETMAAADVLDVLVDTHLVELVGTGATGAPRYRMHDLLRCYAADRAGAEDTARVRRVVEGYYAAATAAVERMPVRFFGVRPTPVPQAYWRPRDLGRLVADPIAWFDSEHDTAAALVELAARHAADEAAWRLTTALTPFYDLRNRWEDWWRTNEVALAAARRTGNRHGEAIILRDLGQVHVYQDRYREALDLFARSAALFARLQDAQGEAVALAGRGTVHRIRGDTARALACGRRALELFSEAGDLYGEAAARIAIGTVRMDSGALDEAETWFADAYALASAIGDRHRAAHALHRQALLHQRRGSLGAARQQLDQAIAVFDDLGDDHCAGYAQQSLGELCLSSGELAHAQLLLGNSLAVHRDTGDRRSEATVSQRLGELHESLGQPHTSRAYFERALSLWRELAAQPQQTAVERKLRLANEA</sequence>
<keyword evidence="8" id="KW-1185">Reference proteome</keyword>
<evidence type="ECO:0000256" key="5">
    <source>
        <dbReference type="PROSITE-ProRule" id="PRU01091"/>
    </source>
</evidence>
<dbReference type="eggNOG" id="COG3903">
    <property type="taxonomic scope" value="Bacteria"/>
</dbReference>
<dbReference type="GO" id="GO:0000160">
    <property type="term" value="P:phosphorelay signal transduction system"/>
    <property type="evidence" value="ECO:0007669"/>
    <property type="project" value="InterPro"/>
</dbReference>
<feature type="domain" description="OmpR/PhoB-type" evidence="6">
    <location>
        <begin position="1"/>
        <end position="92"/>
    </location>
</feature>
<evidence type="ECO:0000313" key="7">
    <source>
        <dbReference type="EMBL" id="EID52485.1"/>
    </source>
</evidence>
<reference evidence="7 8" key="1">
    <citation type="submission" date="2012-01" db="EMBL/GenBank/DDBJ databases">
        <title>Improved High-Quality Draft sequence of Saccharomonospora xinjiangensis XJ-54.</title>
        <authorList>
            <consortium name="US DOE Joint Genome Institute"/>
            <person name="Lucas S."/>
            <person name="Han J."/>
            <person name="Lapidus A."/>
            <person name="Cheng J.-F."/>
            <person name="Goodwin L."/>
            <person name="Pitluck S."/>
            <person name="Peters L."/>
            <person name="Mikhailova N."/>
            <person name="Teshima H."/>
            <person name="Detter J.C."/>
            <person name="Han C."/>
            <person name="Tapia R."/>
            <person name="Land M."/>
            <person name="Hauser L."/>
            <person name="Kyrpides N."/>
            <person name="Ivanova N."/>
            <person name="Pagani I."/>
            <person name="Brambilla E.-M."/>
            <person name="Klenk H.-P."/>
            <person name="Woyke T."/>
        </authorList>
    </citation>
    <scope>NUCLEOTIDE SEQUENCE [LARGE SCALE GENOMIC DNA]</scope>
    <source>
        <strain evidence="7 8">XJ-54</strain>
    </source>
</reference>
<dbReference type="Gene3D" id="1.10.8.430">
    <property type="entry name" value="Helical domain of apoptotic protease-activating factors"/>
    <property type="match status" value="1"/>
</dbReference>
<dbReference type="InterPro" id="IPR019734">
    <property type="entry name" value="TPR_rpt"/>
</dbReference>
<dbReference type="Gene3D" id="3.40.50.300">
    <property type="entry name" value="P-loop containing nucleotide triphosphate hydrolases"/>
    <property type="match status" value="1"/>
</dbReference>
<dbReference type="GO" id="GO:0043531">
    <property type="term" value="F:ADP binding"/>
    <property type="evidence" value="ECO:0007669"/>
    <property type="project" value="InterPro"/>
</dbReference>
<dbReference type="Proteomes" id="UP000004691">
    <property type="component" value="Unassembled WGS sequence"/>
</dbReference>
<gene>
    <name evidence="7" type="ORF">SacxiDRAFT_0203</name>
</gene>
<keyword evidence="4" id="KW-0804">Transcription</keyword>
<comment type="similarity">
    <text evidence="1">Belongs to the AfsR/DnrI/RedD regulatory family.</text>
</comment>
<dbReference type="Pfam" id="PF13191">
    <property type="entry name" value="AAA_16"/>
    <property type="match status" value="1"/>
</dbReference>
<dbReference type="STRING" id="882086.SacxiDRAFT_0203"/>